<organism evidence="15">
    <name type="scientific">mine drainage metagenome</name>
    <dbReference type="NCBI Taxonomy" id="410659"/>
    <lineage>
        <taxon>unclassified sequences</taxon>
        <taxon>metagenomes</taxon>
        <taxon>ecological metagenomes</taxon>
    </lineage>
</organism>
<evidence type="ECO:0000259" key="14">
    <source>
        <dbReference type="SMART" id="SM00479"/>
    </source>
</evidence>
<evidence type="ECO:0000256" key="9">
    <source>
        <dbReference type="ARBA" id="ARBA00022801"/>
    </source>
</evidence>
<comment type="caution">
    <text evidence="15">The sequence shown here is derived from an EMBL/GenBank/DDBJ whole genome shotgun (WGS) entry which is preliminary data.</text>
</comment>
<evidence type="ECO:0000256" key="1">
    <source>
        <dbReference type="ARBA" id="ARBA00001936"/>
    </source>
</evidence>
<dbReference type="SMART" id="SM00479">
    <property type="entry name" value="EXOIII"/>
    <property type="match status" value="1"/>
</dbReference>
<keyword evidence="7" id="KW-0540">Nuclease</keyword>
<evidence type="ECO:0000256" key="5">
    <source>
        <dbReference type="ARBA" id="ARBA00022695"/>
    </source>
</evidence>
<feature type="domain" description="Exonuclease" evidence="14">
    <location>
        <begin position="2"/>
        <end position="174"/>
    </location>
</feature>
<evidence type="ECO:0000313" key="15">
    <source>
        <dbReference type="EMBL" id="OIR07102.1"/>
    </source>
</evidence>
<evidence type="ECO:0000256" key="11">
    <source>
        <dbReference type="ARBA" id="ARBA00022842"/>
    </source>
</evidence>
<protein>
    <recommendedName>
        <fullName evidence="3">DNA polymerase III subunit epsilon</fullName>
    </recommendedName>
</protein>
<evidence type="ECO:0000256" key="12">
    <source>
        <dbReference type="ARBA" id="ARBA00022932"/>
    </source>
</evidence>
<dbReference type="FunFam" id="3.30.420.10:FF:000012">
    <property type="entry name" value="DNA polymerase III subunit epsilon"/>
    <property type="match status" value="1"/>
</dbReference>
<proteinExistence type="predicted"/>
<evidence type="ECO:0000256" key="13">
    <source>
        <dbReference type="ARBA" id="ARBA00023211"/>
    </source>
</evidence>
<keyword evidence="9" id="KW-0378">Hydrolase</keyword>
<dbReference type="NCBIfam" id="NF004316">
    <property type="entry name" value="PRK05711.1"/>
    <property type="match status" value="1"/>
</dbReference>
<dbReference type="EMBL" id="MLJW01000039">
    <property type="protein sequence ID" value="OIR07102.1"/>
    <property type="molecule type" value="Genomic_DNA"/>
</dbReference>
<evidence type="ECO:0000256" key="4">
    <source>
        <dbReference type="ARBA" id="ARBA00022679"/>
    </source>
</evidence>
<dbReference type="InterPro" id="IPR013520">
    <property type="entry name" value="Ribonucl_H"/>
</dbReference>
<accession>A0A1J5T4M5</accession>
<keyword evidence="10" id="KW-0269">Exonuclease</keyword>
<dbReference type="GO" id="GO:0003887">
    <property type="term" value="F:DNA-directed DNA polymerase activity"/>
    <property type="evidence" value="ECO:0007669"/>
    <property type="project" value="UniProtKB-KW"/>
</dbReference>
<dbReference type="InterPro" id="IPR036397">
    <property type="entry name" value="RNaseH_sf"/>
</dbReference>
<sequence>MRQIILDTETTGLEFKLGDRVIEIGCVELVGRRLTQRRFHHYLNPERAIDAGAQAVHGLTSEFLQDKPKFAEIADEFMDYVRGAELVIHNAAFDVGFINNELGLIGLAPLGQVCAGVVDTLRLARELHPGRKNSLNALCERYAIDHSGRTLHGALLDAELLAEVYLAMTRGQESLIMDLDVAPSSPVQSDPRDAHHEIRVLRASSEELREHQRVLAEIGQESKGKCLWLSQNETA</sequence>
<evidence type="ECO:0000256" key="6">
    <source>
        <dbReference type="ARBA" id="ARBA00022705"/>
    </source>
</evidence>
<dbReference type="PANTHER" id="PTHR30231">
    <property type="entry name" value="DNA POLYMERASE III SUBUNIT EPSILON"/>
    <property type="match status" value="1"/>
</dbReference>
<name>A0A1J5T4M5_9ZZZZ</name>
<dbReference type="PANTHER" id="PTHR30231:SF41">
    <property type="entry name" value="DNA POLYMERASE III SUBUNIT EPSILON"/>
    <property type="match status" value="1"/>
</dbReference>
<reference evidence="15" key="1">
    <citation type="submission" date="2016-10" db="EMBL/GenBank/DDBJ databases">
        <title>Sequence of Gallionella enrichment culture.</title>
        <authorList>
            <person name="Poehlein A."/>
            <person name="Muehling M."/>
            <person name="Daniel R."/>
        </authorList>
    </citation>
    <scope>NUCLEOTIDE SEQUENCE</scope>
</reference>
<dbReference type="NCBIfam" id="TIGR00573">
    <property type="entry name" value="dnaq"/>
    <property type="match status" value="1"/>
</dbReference>
<dbReference type="GO" id="GO:0008408">
    <property type="term" value="F:3'-5' exonuclease activity"/>
    <property type="evidence" value="ECO:0007669"/>
    <property type="project" value="TreeGrafter"/>
</dbReference>
<keyword evidence="5 15" id="KW-0548">Nucleotidyltransferase</keyword>
<dbReference type="NCBIfam" id="TIGR01406">
    <property type="entry name" value="dnaQ_proteo"/>
    <property type="match status" value="1"/>
</dbReference>
<comment type="cofactor">
    <cofactor evidence="1">
        <name>Mn(2+)</name>
        <dbReference type="ChEBI" id="CHEBI:29035"/>
    </cofactor>
</comment>
<dbReference type="GO" id="GO:0003677">
    <property type="term" value="F:DNA binding"/>
    <property type="evidence" value="ECO:0007669"/>
    <property type="project" value="InterPro"/>
</dbReference>
<dbReference type="Pfam" id="PF00929">
    <property type="entry name" value="RNase_T"/>
    <property type="match status" value="1"/>
</dbReference>
<dbReference type="SUPFAM" id="SSF53098">
    <property type="entry name" value="Ribonuclease H-like"/>
    <property type="match status" value="1"/>
</dbReference>
<evidence type="ECO:0000256" key="7">
    <source>
        <dbReference type="ARBA" id="ARBA00022722"/>
    </source>
</evidence>
<dbReference type="CDD" id="cd06131">
    <property type="entry name" value="DNA_pol_III_epsilon_Ecoli_like"/>
    <property type="match status" value="1"/>
</dbReference>
<dbReference type="GO" id="GO:0045004">
    <property type="term" value="P:DNA replication proofreading"/>
    <property type="evidence" value="ECO:0007669"/>
    <property type="project" value="TreeGrafter"/>
</dbReference>
<dbReference type="InterPro" id="IPR012337">
    <property type="entry name" value="RNaseH-like_sf"/>
</dbReference>
<keyword evidence="12" id="KW-0239">DNA-directed DNA polymerase</keyword>
<keyword evidence="6" id="KW-0235">DNA replication</keyword>
<keyword evidence="8" id="KW-0479">Metal-binding</keyword>
<keyword evidence="13" id="KW-0464">Manganese</keyword>
<keyword evidence="4 15" id="KW-0808">Transferase</keyword>
<dbReference type="AlphaFoldDB" id="A0A1J5T4M5"/>
<dbReference type="Gene3D" id="3.30.420.10">
    <property type="entry name" value="Ribonuclease H-like superfamily/Ribonuclease H"/>
    <property type="match status" value="1"/>
</dbReference>
<dbReference type="InterPro" id="IPR006054">
    <property type="entry name" value="DnaQ"/>
</dbReference>
<gene>
    <name evidence="15" type="primary">dnaQ_4</name>
    <name evidence="15" type="ORF">GALL_106890</name>
</gene>
<keyword evidence="11" id="KW-0460">Magnesium</keyword>
<evidence type="ECO:0000256" key="8">
    <source>
        <dbReference type="ARBA" id="ARBA00022723"/>
    </source>
</evidence>
<dbReference type="InterPro" id="IPR006309">
    <property type="entry name" value="DnaQ_proteo"/>
</dbReference>
<dbReference type="GO" id="GO:0046872">
    <property type="term" value="F:metal ion binding"/>
    <property type="evidence" value="ECO:0007669"/>
    <property type="project" value="UniProtKB-KW"/>
</dbReference>
<evidence type="ECO:0000256" key="2">
    <source>
        <dbReference type="ARBA" id="ARBA00001946"/>
    </source>
</evidence>
<evidence type="ECO:0000256" key="10">
    <source>
        <dbReference type="ARBA" id="ARBA00022839"/>
    </source>
</evidence>
<dbReference type="GO" id="GO:0005829">
    <property type="term" value="C:cytosol"/>
    <property type="evidence" value="ECO:0007669"/>
    <property type="project" value="TreeGrafter"/>
</dbReference>
<evidence type="ECO:0000256" key="3">
    <source>
        <dbReference type="ARBA" id="ARBA00020352"/>
    </source>
</evidence>
<comment type="cofactor">
    <cofactor evidence="2">
        <name>Mg(2+)</name>
        <dbReference type="ChEBI" id="CHEBI:18420"/>
    </cofactor>
</comment>